<organism evidence="3 4">
    <name type="scientific">Paenibacillus hunanensis</name>
    <dbReference type="NCBI Taxonomy" id="539262"/>
    <lineage>
        <taxon>Bacteria</taxon>
        <taxon>Bacillati</taxon>
        <taxon>Bacillota</taxon>
        <taxon>Bacilli</taxon>
        <taxon>Bacillales</taxon>
        <taxon>Paenibacillaceae</taxon>
        <taxon>Paenibacillus</taxon>
    </lineage>
</organism>
<sequence>MLTISQVTEQTGLTAYTLRYYEKIGVLKNPQRTEGGARLYSESDVTYIQCLVHLKKLGLSLEEITEFTRDGCVMEKIKQGEDPAHFTPTLSKRTEILSKYLAELEAKRQELDGIIAMTRAKLEGYHELSQDV</sequence>
<evidence type="ECO:0000259" key="2">
    <source>
        <dbReference type="PROSITE" id="PS50937"/>
    </source>
</evidence>
<dbReference type="RefSeq" id="WP_188776025.1">
    <property type="nucleotide sequence ID" value="NZ_BMMB01000005.1"/>
</dbReference>
<keyword evidence="1 3" id="KW-0238">DNA-binding</keyword>
<dbReference type="InterPro" id="IPR047057">
    <property type="entry name" value="MerR_fam"/>
</dbReference>
<dbReference type="PRINTS" id="PR00040">
    <property type="entry name" value="HTHMERR"/>
</dbReference>
<evidence type="ECO:0000313" key="4">
    <source>
        <dbReference type="Proteomes" id="UP001185028"/>
    </source>
</evidence>
<dbReference type="Pfam" id="PF13411">
    <property type="entry name" value="MerR_1"/>
    <property type="match status" value="1"/>
</dbReference>
<dbReference type="InterPro" id="IPR000551">
    <property type="entry name" value="MerR-type_HTH_dom"/>
</dbReference>
<proteinExistence type="predicted"/>
<name>A0ABU1J2V4_9BACL</name>
<dbReference type="InterPro" id="IPR009061">
    <property type="entry name" value="DNA-bd_dom_put_sf"/>
</dbReference>
<dbReference type="Gene3D" id="1.10.1660.10">
    <property type="match status" value="1"/>
</dbReference>
<dbReference type="CDD" id="cd01109">
    <property type="entry name" value="HTH_YyaN"/>
    <property type="match status" value="1"/>
</dbReference>
<dbReference type="GO" id="GO:0003677">
    <property type="term" value="F:DNA binding"/>
    <property type="evidence" value="ECO:0007669"/>
    <property type="project" value="UniProtKB-KW"/>
</dbReference>
<comment type="caution">
    <text evidence="3">The sequence shown here is derived from an EMBL/GenBank/DDBJ whole genome shotgun (WGS) entry which is preliminary data.</text>
</comment>
<evidence type="ECO:0000313" key="3">
    <source>
        <dbReference type="EMBL" id="MDR6245796.1"/>
    </source>
</evidence>
<gene>
    <name evidence="3" type="ORF">JOC58_003712</name>
</gene>
<feature type="domain" description="HTH merR-type" evidence="2">
    <location>
        <begin position="1"/>
        <end position="70"/>
    </location>
</feature>
<dbReference type="PANTHER" id="PTHR30204">
    <property type="entry name" value="REDOX-CYCLING DRUG-SENSING TRANSCRIPTIONAL ACTIVATOR SOXR"/>
    <property type="match status" value="1"/>
</dbReference>
<dbReference type="SMART" id="SM00422">
    <property type="entry name" value="HTH_MERR"/>
    <property type="match status" value="1"/>
</dbReference>
<keyword evidence="4" id="KW-1185">Reference proteome</keyword>
<dbReference type="EMBL" id="JAVDQH010000018">
    <property type="protein sequence ID" value="MDR6245796.1"/>
    <property type="molecule type" value="Genomic_DNA"/>
</dbReference>
<evidence type="ECO:0000256" key="1">
    <source>
        <dbReference type="ARBA" id="ARBA00023125"/>
    </source>
</evidence>
<accession>A0ABU1J2V4</accession>
<dbReference type="PANTHER" id="PTHR30204:SF83">
    <property type="entry name" value="TRANSCRIPTIONAL REGULATOR, MERR FAMILY"/>
    <property type="match status" value="1"/>
</dbReference>
<reference evidence="3 4" key="1">
    <citation type="submission" date="2023-07" db="EMBL/GenBank/DDBJ databases">
        <title>Genomic Encyclopedia of Type Strains, Phase IV (KMG-IV): sequencing the most valuable type-strain genomes for metagenomic binning, comparative biology and taxonomic classification.</title>
        <authorList>
            <person name="Goeker M."/>
        </authorList>
    </citation>
    <scope>NUCLEOTIDE SEQUENCE [LARGE SCALE GENOMIC DNA]</scope>
    <source>
        <strain evidence="3 4">DSM 22170</strain>
    </source>
</reference>
<dbReference type="SUPFAM" id="SSF46955">
    <property type="entry name" value="Putative DNA-binding domain"/>
    <property type="match status" value="1"/>
</dbReference>
<dbReference type="PROSITE" id="PS50937">
    <property type="entry name" value="HTH_MERR_2"/>
    <property type="match status" value="1"/>
</dbReference>
<protein>
    <submittedName>
        <fullName evidence="3">DNA-binding transcriptional MerR regulator</fullName>
    </submittedName>
</protein>
<dbReference type="Proteomes" id="UP001185028">
    <property type="component" value="Unassembled WGS sequence"/>
</dbReference>